<evidence type="ECO:0000313" key="6">
    <source>
        <dbReference type="EMBL" id="KAE8658767.1"/>
    </source>
</evidence>
<evidence type="ECO:0000256" key="4">
    <source>
        <dbReference type="ARBA" id="ARBA00023136"/>
    </source>
</evidence>
<evidence type="ECO:0000256" key="5">
    <source>
        <dbReference type="SAM" id="MobiDB-lite"/>
    </source>
</evidence>
<sequence>MGGNLETRSLLDELRSFDNGGFCDLGHPLLNRVADSFLKAASIGAIKAVAREGCRLTLEGNWSTTSSDLDASGAKNDKKHPFPHLRGETNKKSLEAMVKSTGKESLEWGLAAGLYSGITYGLQEARGTHDWCRCGGTYGDDSGTHMREWFP</sequence>
<dbReference type="PANTHER" id="PTHR15371:SF1">
    <property type="entry name" value="OUTER ENVELOPE PORE PROTEIN 16-2, CHLOROPLASTIC"/>
    <property type="match status" value="1"/>
</dbReference>
<dbReference type="EMBL" id="VEPZ02001743">
    <property type="protein sequence ID" value="KAE8658767.1"/>
    <property type="molecule type" value="Genomic_DNA"/>
</dbReference>
<name>A0A6A2XQY5_HIBSY</name>
<dbReference type="AlphaFoldDB" id="A0A6A2XQY5"/>
<keyword evidence="3" id="KW-1133">Transmembrane helix</keyword>
<feature type="compositionally biased region" description="Basic and acidic residues" evidence="5">
    <location>
        <begin position="75"/>
        <end position="87"/>
    </location>
</feature>
<proteinExistence type="predicted"/>
<dbReference type="InterPro" id="IPR045238">
    <property type="entry name" value="Tim23-like"/>
</dbReference>
<dbReference type="GO" id="GO:0015171">
    <property type="term" value="F:amino acid transmembrane transporter activity"/>
    <property type="evidence" value="ECO:0007669"/>
    <property type="project" value="TreeGrafter"/>
</dbReference>
<comment type="caution">
    <text evidence="6">The sequence shown here is derived from an EMBL/GenBank/DDBJ whole genome shotgun (WGS) entry which is preliminary data.</text>
</comment>
<evidence type="ECO:0000256" key="2">
    <source>
        <dbReference type="ARBA" id="ARBA00022692"/>
    </source>
</evidence>
<feature type="region of interest" description="Disordered" evidence="5">
    <location>
        <begin position="64"/>
        <end position="87"/>
    </location>
</feature>
<dbReference type="GO" id="GO:0009707">
    <property type="term" value="C:chloroplast outer membrane"/>
    <property type="evidence" value="ECO:0007669"/>
    <property type="project" value="TreeGrafter"/>
</dbReference>
<evidence type="ECO:0000256" key="3">
    <source>
        <dbReference type="ARBA" id="ARBA00022989"/>
    </source>
</evidence>
<keyword evidence="7" id="KW-1185">Reference proteome</keyword>
<organism evidence="6 7">
    <name type="scientific">Hibiscus syriacus</name>
    <name type="common">Rose of Sharon</name>
    <dbReference type="NCBI Taxonomy" id="106335"/>
    <lineage>
        <taxon>Eukaryota</taxon>
        <taxon>Viridiplantae</taxon>
        <taxon>Streptophyta</taxon>
        <taxon>Embryophyta</taxon>
        <taxon>Tracheophyta</taxon>
        <taxon>Spermatophyta</taxon>
        <taxon>Magnoliopsida</taxon>
        <taxon>eudicotyledons</taxon>
        <taxon>Gunneridae</taxon>
        <taxon>Pentapetalae</taxon>
        <taxon>rosids</taxon>
        <taxon>malvids</taxon>
        <taxon>Malvales</taxon>
        <taxon>Malvaceae</taxon>
        <taxon>Malvoideae</taxon>
        <taxon>Hibiscus</taxon>
    </lineage>
</organism>
<comment type="subcellular location">
    <subcellularLocation>
        <location evidence="1">Membrane</location>
        <topology evidence="1">Multi-pass membrane protein</topology>
    </subcellularLocation>
</comment>
<evidence type="ECO:0000256" key="1">
    <source>
        <dbReference type="ARBA" id="ARBA00004141"/>
    </source>
</evidence>
<reference evidence="6" key="1">
    <citation type="submission" date="2019-09" db="EMBL/GenBank/DDBJ databases">
        <title>Draft genome information of white flower Hibiscus syriacus.</title>
        <authorList>
            <person name="Kim Y.-M."/>
        </authorList>
    </citation>
    <scope>NUCLEOTIDE SEQUENCE [LARGE SCALE GENOMIC DNA]</scope>
    <source>
        <strain evidence="6">YM2019G1</strain>
    </source>
</reference>
<keyword evidence="2" id="KW-0812">Transmembrane</keyword>
<accession>A0A6A2XQY5</accession>
<protein>
    <submittedName>
        <fullName evidence="6">Outer envelope pore protein 16-2</fullName>
    </submittedName>
</protein>
<dbReference type="Proteomes" id="UP000436088">
    <property type="component" value="Unassembled WGS sequence"/>
</dbReference>
<gene>
    <name evidence="6" type="ORF">F3Y22_tig00116970pilonHSYRG00236</name>
</gene>
<dbReference type="PANTHER" id="PTHR15371">
    <property type="entry name" value="TIM23"/>
    <property type="match status" value="1"/>
</dbReference>
<evidence type="ECO:0000313" key="7">
    <source>
        <dbReference type="Proteomes" id="UP000436088"/>
    </source>
</evidence>
<keyword evidence="4" id="KW-0472">Membrane</keyword>